<dbReference type="Proteomes" id="UP000032722">
    <property type="component" value="Chromosome"/>
</dbReference>
<dbReference type="PANTHER" id="PTHR30514:SF1">
    <property type="entry name" value="HTH-TYPE TRANSCRIPTIONAL REGULATOR HEXR-RELATED"/>
    <property type="match status" value="1"/>
</dbReference>
<reference evidence="1 2" key="1">
    <citation type="journal article" date="2015" name="Genome Announc.">
        <title>Complete Genome Sequence of Mycoplasma meleagridis, a Possible Emerging Pathogen in Chickens.</title>
        <authorList>
            <person name="Abolnik C."/>
        </authorList>
    </citation>
    <scope>NUCLEOTIDE SEQUENCE [LARGE SCALE GENOMIC DNA]</scope>
    <source>
        <strain evidence="1 2">B2096 8B</strain>
    </source>
</reference>
<dbReference type="GO" id="GO:0003700">
    <property type="term" value="F:DNA-binding transcription factor activity"/>
    <property type="evidence" value="ECO:0007669"/>
    <property type="project" value="InterPro"/>
</dbReference>
<accession>A0A0D5ZID6</accession>
<dbReference type="EMBL" id="CP011021">
    <property type="protein sequence ID" value="AKA49698.1"/>
    <property type="molecule type" value="Genomic_DNA"/>
</dbReference>
<dbReference type="GO" id="GO:1901135">
    <property type="term" value="P:carbohydrate derivative metabolic process"/>
    <property type="evidence" value="ECO:0007669"/>
    <property type="project" value="InterPro"/>
</dbReference>
<dbReference type="SUPFAM" id="SSF53697">
    <property type="entry name" value="SIS domain"/>
    <property type="match status" value="1"/>
</dbReference>
<dbReference type="InterPro" id="IPR036388">
    <property type="entry name" value="WH-like_DNA-bd_sf"/>
</dbReference>
<organism evidence="2">
    <name type="scientific">Mycoplasmopsis gallinacea</name>
    <dbReference type="NCBI Taxonomy" id="29556"/>
    <lineage>
        <taxon>Bacteria</taxon>
        <taxon>Bacillati</taxon>
        <taxon>Mycoplasmatota</taxon>
        <taxon>Mycoplasmoidales</taxon>
        <taxon>Metamycoplasmataceae</taxon>
        <taxon>Mycoplasmopsis</taxon>
    </lineage>
</organism>
<proteinExistence type="predicted"/>
<dbReference type="AlphaFoldDB" id="A0A0D5ZID6"/>
<dbReference type="KEGG" id="mgb:VO56_00115"/>
<dbReference type="InterPro" id="IPR046348">
    <property type="entry name" value="SIS_dom_sf"/>
</dbReference>
<gene>
    <name evidence="1" type="ORF">VO56_00115</name>
</gene>
<evidence type="ECO:0000313" key="2">
    <source>
        <dbReference type="Proteomes" id="UP000032722"/>
    </source>
</evidence>
<evidence type="ECO:0008006" key="3">
    <source>
        <dbReference type="Google" id="ProtNLM"/>
    </source>
</evidence>
<dbReference type="GO" id="GO:0097367">
    <property type="term" value="F:carbohydrate derivative binding"/>
    <property type="evidence" value="ECO:0007669"/>
    <property type="project" value="InterPro"/>
</dbReference>
<dbReference type="InterPro" id="IPR047640">
    <property type="entry name" value="RpiR-like"/>
</dbReference>
<dbReference type="Gene3D" id="1.10.10.10">
    <property type="entry name" value="Winged helix-like DNA-binding domain superfamily/Winged helix DNA-binding domain"/>
    <property type="match status" value="1"/>
</dbReference>
<dbReference type="HOGENOM" id="CLU_1101896_0_0_14"/>
<dbReference type="GO" id="GO:0003677">
    <property type="term" value="F:DNA binding"/>
    <property type="evidence" value="ECO:0007669"/>
    <property type="project" value="InterPro"/>
</dbReference>
<dbReference type="Gene3D" id="3.40.50.10490">
    <property type="entry name" value="Glucose-6-phosphate isomerase like protein, domain 1"/>
    <property type="match status" value="1"/>
</dbReference>
<dbReference type="PATRIC" id="fig|29556.3.peg.25"/>
<sequence length="254" mass="29884">MVKRSKTTNFEIFYDKLIHQSNQKETINKHIACKILEYIKDLKPIEKAIDFCDQNGISPSTFTTFCKKMGFSNVKELIFMHEQILENHKKKKLSKKDSNNKIKLAARIIDNSRKILFIGVSGALSTNIDFQLKLLRMDKNAIVVWNKYEQIGLSKLLTEKDVIIVNSVSFQHKWMIDIVKHTKAEVIVVSSWMPPEVKDKVKFFFHIKTEERQDALRVFTMQSKIFAVEIYYKIFIELQKNQKNQENLELSSYR</sequence>
<evidence type="ECO:0000313" key="1">
    <source>
        <dbReference type="EMBL" id="AKA49698.1"/>
    </source>
</evidence>
<dbReference type="PANTHER" id="PTHR30514">
    <property type="entry name" value="GLUCOKINASE"/>
    <property type="match status" value="1"/>
</dbReference>
<name>A0A0D5ZID6_9BACT</name>
<protein>
    <recommendedName>
        <fullName evidence="3">MurR/RpiR family transcriptional regulator</fullName>
    </recommendedName>
</protein>